<dbReference type="AlphaFoldDB" id="E6W4K1"/>
<protein>
    <recommendedName>
        <fullName evidence="3">Transcriptional regulator</fullName>
    </recommendedName>
</protein>
<name>E6W4K1_DESIS</name>
<accession>E6W4K1</accession>
<dbReference type="HOGENOM" id="CLU_203781_1_0_0"/>
<dbReference type="InParanoid" id="E6W4K1"/>
<dbReference type="eggNOG" id="COG2345">
    <property type="taxonomic scope" value="Bacteria"/>
</dbReference>
<dbReference type="InterPro" id="IPR036390">
    <property type="entry name" value="WH_DNA-bd_sf"/>
</dbReference>
<evidence type="ECO:0000313" key="1">
    <source>
        <dbReference type="EMBL" id="ADU67074.1"/>
    </source>
</evidence>
<dbReference type="KEGG" id="din:Selin_2358"/>
<evidence type="ECO:0000313" key="2">
    <source>
        <dbReference type="Proteomes" id="UP000002572"/>
    </source>
</evidence>
<dbReference type="EMBL" id="CP002432">
    <property type="protein sequence ID" value="ADU67074.1"/>
    <property type="molecule type" value="Genomic_DNA"/>
</dbReference>
<dbReference type="STRING" id="653733.Selin_2358"/>
<dbReference type="Proteomes" id="UP000002572">
    <property type="component" value="Chromosome"/>
</dbReference>
<evidence type="ECO:0008006" key="3">
    <source>
        <dbReference type="Google" id="ProtNLM"/>
    </source>
</evidence>
<gene>
    <name evidence="1" type="ordered locus">Selin_2358</name>
</gene>
<proteinExistence type="predicted"/>
<keyword evidence="2" id="KW-1185">Reference proteome</keyword>
<dbReference type="SUPFAM" id="SSF46785">
    <property type="entry name" value="Winged helix' DNA-binding domain"/>
    <property type="match status" value="1"/>
</dbReference>
<dbReference type="OrthoDB" id="15623at2"/>
<sequence>MKAEVLKAMQEIGKPASAGEVVKHSGLDRAVVDKAFKELKAEGAIVSPVRCKWEPAKK</sequence>
<dbReference type="InterPro" id="IPR036388">
    <property type="entry name" value="WH-like_DNA-bd_sf"/>
</dbReference>
<organism evidence="1 2">
    <name type="scientific">Desulfurispirillum indicum (strain ATCC BAA-1389 / DSM 22839 / S5)</name>
    <dbReference type="NCBI Taxonomy" id="653733"/>
    <lineage>
        <taxon>Bacteria</taxon>
        <taxon>Pseudomonadati</taxon>
        <taxon>Chrysiogenota</taxon>
        <taxon>Chrysiogenia</taxon>
        <taxon>Chrysiogenales</taxon>
        <taxon>Chrysiogenaceae</taxon>
        <taxon>Desulfurispirillum</taxon>
    </lineage>
</organism>
<dbReference type="RefSeq" id="WP_013506947.1">
    <property type="nucleotide sequence ID" value="NC_014836.1"/>
</dbReference>
<dbReference type="Gene3D" id="1.10.10.10">
    <property type="entry name" value="Winged helix-like DNA-binding domain superfamily/Winged helix DNA-binding domain"/>
    <property type="match status" value="1"/>
</dbReference>
<reference evidence="1 2" key="1">
    <citation type="submission" date="2010-12" db="EMBL/GenBank/DDBJ databases">
        <title>Complete sequence of Desulfurispirillum indicum S5.</title>
        <authorList>
            <consortium name="US DOE Joint Genome Institute"/>
            <person name="Lucas S."/>
            <person name="Copeland A."/>
            <person name="Lapidus A."/>
            <person name="Cheng J.-F."/>
            <person name="Goodwin L."/>
            <person name="Pitluck S."/>
            <person name="Chertkov O."/>
            <person name="Held B."/>
            <person name="Detter J.C."/>
            <person name="Han C."/>
            <person name="Tapia R."/>
            <person name="Land M."/>
            <person name="Hauser L."/>
            <person name="Kyrpides N."/>
            <person name="Ivanova N."/>
            <person name="Mikhailova N."/>
            <person name="Haggblom M."/>
            <person name="Rauschenbach I."/>
            <person name="Bini E."/>
            <person name="Woyke T."/>
        </authorList>
    </citation>
    <scope>NUCLEOTIDE SEQUENCE [LARGE SCALE GENOMIC DNA]</scope>
    <source>
        <strain evidence="2">ATCC BAA-1389 / DSM 22839 / S5</strain>
    </source>
</reference>